<proteinExistence type="predicted"/>
<feature type="domain" description="DNA2/NAM7 helicase helicase" evidence="2">
    <location>
        <begin position="707"/>
        <end position="801"/>
    </location>
</feature>
<protein>
    <submittedName>
        <fullName evidence="4">DNA2/NAM7-like helicase like protein</fullName>
    </submittedName>
</protein>
<dbReference type="Gene3D" id="3.40.50.300">
    <property type="entry name" value="P-loop containing nucleotide triphosphate hydrolases"/>
    <property type="match status" value="2"/>
</dbReference>
<dbReference type="PANTHER" id="PTHR10887">
    <property type="entry name" value="DNA2/NAM7 HELICASE FAMILY"/>
    <property type="match status" value="1"/>
</dbReference>
<evidence type="ECO:0000256" key="1">
    <source>
        <dbReference type="SAM" id="MobiDB-lite"/>
    </source>
</evidence>
<dbReference type="CDD" id="cd18808">
    <property type="entry name" value="SF1_C_Upf1"/>
    <property type="match status" value="1"/>
</dbReference>
<accession>A0ABQ5K6B4</accession>
<feature type="compositionally biased region" description="Low complexity" evidence="1">
    <location>
        <begin position="13"/>
        <end position="23"/>
    </location>
</feature>
<gene>
    <name evidence="4" type="ORF">ADUPG1_000429</name>
</gene>
<evidence type="ECO:0000259" key="2">
    <source>
        <dbReference type="Pfam" id="PF13086"/>
    </source>
</evidence>
<feature type="compositionally biased region" description="Low complexity" evidence="1">
    <location>
        <begin position="154"/>
        <end position="171"/>
    </location>
</feature>
<sequence>KLNLFHSYDKESSSISSPKIKIPSKSRELGNGINIDLDFTSPSSSFSSPSSLSSLPRFCFFDPSSPPIPSMLSAPSPTLGLYDTSHPRSSSGSFFSHPLPPSVESLPIRYSYPWVRLCVYDFVCGGDELRKAGQRRRGDKSLDETDITLKSKHSSSVSSSVTSVSPAPSRSESNNLTLHCVGGMFGIAESDFNMESLIKNSLKEYPHLNKRVTNRADNVSVADISHLYPSTSNYLSLGHCATGLSTFKLFIPLSSLPRGVSPQLLHTCVCTMSVLGYGDSFYSFDPTPTSGRMGKARDRKKRGEVSPFSIPVALLGTRILKSKDISGNLSSSFIRPNLSEDASKKKKFVTKLNAFTADFKSVHSVNKTSLTWKSENEYDRSGMDIMSLLSKYQSSGICELSVATLNIHRYSLCKHRKHMEAERMKQVSILKKRAGDGFDPSSHSKGSEWAHLAYVKHSHSMFVSLSITRSFIPFSRRFLALKTISGGEKVFHHLFSPSLSPSFTFNSGPCSGKFSSICAKRGERAVLSHPAMKDLSLLGGNTESIQFFFYAKNMFQFIFQFLRQVHNHLQRQIVLNVLASTISQFATIPHAATPGSFLIFQGPCGTGKTTTLALSVCAMTSVLHATSNKTIIMCCAASNTATDELCEKIGDMMARNLISSTSDTGWRGIKKKFTTNQKVLGKEIKIIRIVASMKDKENDTSEPHGIESEPYYYRYSKKNPNIAYVEHQYAKTILKEFEVDVVCTTLMSSAHPSLEFLESRVGIVCIDEAPQSLEPDILIPIVKYDPRLVICSGDHHQLGPIFADNNEKIVKHTQCNVSIFERLFNITNCVVLRTQHRFNSDICNIVSELFYSQTPLLRGKDVGDTVPLLLCGSAHGTGPNRVTLFQYLTGHGMNLQMPRALCYLPPCELINVDGKEERKGSDPSYYNKKEAQTVIDLLLLIIEQIIISMHDAMFCRYINMAKMCKKKKQKGIHFAIVQASKLHSSSSSSRIHSSAMSSIHKDGRERLEDIPLNMVDKEAFVRKESDGTLIKMLKDFFPTIGVITFYQGQVKELRQLYKDVIIPHVQDLFMALFQLYIPLGHPKSETIFSSSFLKLPRNFLSILKTGVIMKQTFSHGSKVDNHPIFKRPFPSRIWTGSKALSHALHRALFSKIKISTVDAFQGSERDIVLLSTVRTNSEGFLGEWRRINVGISRARHSLLIVGNKRASSKVWESRRIAPEKTSFCLELAYPFSASIFRFSSSIVVEKEGTSTLKVSPPTIQIVSVTIGSRQHIADEDPLSESIWILIFPRHAVHSIIHTIPTSSYEHPWKHLNVISLILLSFDHSYPLCDSFSIVHVDHRRFELM</sequence>
<dbReference type="EMBL" id="BQXS01000152">
    <property type="protein sequence ID" value="GKT28106.1"/>
    <property type="molecule type" value="Genomic_DNA"/>
</dbReference>
<keyword evidence="5" id="KW-1185">Reference proteome</keyword>
<feature type="region of interest" description="Disordered" evidence="1">
    <location>
        <begin position="133"/>
        <end position="172"/>
    </location>
</feature>
<feature type="compositionally biased region" description="Basic and acidic residues" evidence="1">
    <location>
        <begin position="139"/>
        <end position="149"/>
    </location>
</feature>
<feature type="domain" description="DNA2/NAM7 helicase helicase" evidence="2">
    <location>
        <begin position="583"/>
        <end position="694"/>
    </location>
</feature>
<feature type="domain" description="DNA2/NAM7 helicase-like C-terminal" evidence="3">
    <location>
        <begin position="816"/>
        <end position="945"/>
    </location>
</feature>
<reference evidence="4" key="1">
    <citation type="submission" date="2022-03" db="EMBL/GenBank/DDBJ databases">
        <title>Draft genome sequence of Aduncisulcus paluster, a free-living microaerophilic Fornicata.</title>
        <authorList>
            <person name="Yuyama I."/>
            <person name="Kume K."/>
            <person name="Tamura T."/>
            <person name="Inagaki Y."/>
            <person name="Hashimoto T."/>
        </authorList>
    </citation>
    <scope>NUCLEOTIDE SEQUENCE</scope>
    <source>
        <strain evidence="4">NY0171</strain>
    </source>
</reference>
<dbReference type="Proteomes" id="UP001057375">
    <property type="component" value="Unassembled WGS sequence"/>
</dbReference>
<feature type="region of interest" description="Disordered" evidence="1">
    <location>
        <begin position="1"/>
        <end position="23"/>
    </location>
</feature>
<organism evidence="4 5">
    <name type="scientific">Aduncisulcus paluster</name>
    <dbReference type="NCBI Taxonomy" id="2918883"/>
    <lineage>
        <taxon>Eukaryota</taxon>
        <taxon>Metamonada</taxon>
        <taxon>Carpediemonas-like organisms</taxon>
        <taxon>Aduncisulcus</taxon>
    </lineage>
</organism>
<dbReference type="PANTHER" id="PTHR10887:SF495">
    <property type="entry name" value="HELICASE SENATAXIN ISOFORM X1-RELATED"/>
    <property type="match status" value="1"/>
</dbReference>
<evidence type="ECO:0000259" key="3">
    <source>
        <dbReference type="Pfam" id="PF13087"/>
    </source>
</evidence>
<dbReference type="Pfam" id="PF13086">
    <property type="entry name" value="AAA_11"/>
    <property type="match status" value="2"/>
</dbReference>
<dbReference type="SUPFAM" id="SSF52540">
    <property type="entry name" value="P-loop containing nucleoside triphosphate hydrolases"/>
    <property type="match status" value="2"/>
</dbReference>
<dbReference type="InterPro" id="IPR027417">
    <property type="entry name" value="P-loop_NTPase"/>
</dbReference>
<comment type="caution">
    <text evidence="4">The sequence shown here is derived from an EMBL/GenBank/DDBJ whole genome shotgun (WGS) entry which is preliminary data.</text>
</comment>
<dbReference type="InterPro" id="IPR045055">
    <property type="entry name" value="DNA2/NAM7-like"/>
</dbReference>
<evidence type="ECO:0000313" key="4">
    <source>
        <dbReference type="EMBL" id="GKT28106.1"/>
    </source>
</evidence>
<dbReference type="InterPro" id="IPR047187">
    <property type="entry name" value="SF1_C_Upf1"/>
</dbReference>
<evidence type="ECO:0000313" key="5">
    <source>
        <dbReference type="Proteomes" id="UP001057375"/>
    </source>
</evidence>
<dbReference type="InterPro" id="IPR041679">
    <property type="entry name" value="DNA2/NAM7-like_C"/>
</dbReference>
<dbReference type="Pfam" id="PF13087">
    <property type="entry name" value="AAA_12"/>
    <property type="match status" value="2"/>
</dbReference>
<name>A0ABQ5K6B4_9EUKA</name>
<feature type="domain" description="DNA2/NAM7 helicase-like C-terminal" evidence="3">
    <location>
        <begin position="1139"/>
        <end position="1204"/>
    </location>
</feature>
<dbReference type="InterPro" id="IPR041677">
    <property type="entry name" value="DNA2/NAM7_AAA_11"/>
</dbReference>
<feature type="non-terminal residue" evidence="4">
    <location>
        <position position="1"/>
    </location>
</feature>